<feature type="compositionally biased region" description="Pro residues" evidence="1">
    <location>
        <begin position="118"/>
        <end position="132"/>
    </location>
</feature>
<dbReference type="GO" id="GO:0016779">
    <property type="term" value="F:nucleotidyltransferase activity"/>
    <property type="evidence" value="ECO:0007669"/>
    <property type="project" value="UniProtKB-ARBA"/>
</dbReference>
<feature type="domain" description="Poly(A) RNA polymerase mitochondrial-like central palm" evidence="2">
    <location>
        <begin position="458"/>
        <end position="629"/>
    </location>
</feature>
<dbReference type="CDD" id="cd05402">
    <property type="entry name" value="NT_PAP_TUTase"/>
    <property type="match status" value="1"/>
</dbReference>
<dbReference type="SUPFAM" id="SSF81301">
    <property type="entry name" value="Nucleotidyltransferase"/>
    <property type="match status" value="1"/>
</dbReference>
<dbReference type="RefSeq" id="XP_066082812.1">
    <property type="nucleotide sequence ID" value="XM_066226715.1"/>
</dbReference>
<accession>A0AAX4KH01</accession>
<name>A0AAX4KH01_9TREE</name>
<evidence type="ECO:0000259" key="2">
    <source>
        <dbReference type="Pfam" id="PF22600"/>
    </source>
</evidence>
<proteinExistence type="predicted"/>
<dbReference type="SUPFAM" id="SSF81631">
    <property type="entry name" value="PAP/OAS1 substrate-binding domain"/>
    <property type="match status" value="1"/>
</dbReference>
<dbReference type="GO" id="GO:0031123">
    <property type="term" value="P:RNA 3'-end processing"/>
    <property type="evidence" value="ECO:0007669"/>
    <property type="project" value="TreeGrafter"/>
</dbReference>
<feature type="compositionally biased region" description="Low complexity" evidence="1">
    <location>
        <begin position="165"/>
        <end position="180"/>
    </location>
</feature>
<protein>
    <recommendedName>
        <fullName evidence="2">Poly(A) RNA polymerase mitochondrial-like central palm domain-containing protein</fullName>
    </recommendedName>
</protein>
<dbReference type="GO" id="GO:0010605">
    <property type="term" value="P:negative regulation of macromolecule metabolic process"/>
    <property type="evidence" value="ECO:0007669"/>
    <property type="project" value="UniProtKB-ARBA"/>
</dbReference>
<evidence type="ECO:0000313" key="4">
    <source>
        <dbReference type="Proteomes" id="UP001358614"/>
    </source>
</evidence>
<feature type="compositionally biased region" description="Polar residues" evidence="1">
    <location>
        <begin position="214"/>
        <end position="239"/>
    </location>
</feature>
<dbReference type="Pfam" id="PF22600">
    <property type="entry name" value="MTPAP-like_central"/>
    <property type="match status" value="1"/>
</dbReference>
<dbReference type="GeneID" id="91101720"/>
<dbReference type="InterPro" id="IPR043519">
    <property type="entry name" value="NT_sf"/>
</dbReference>
<feature type="compositionally biased region" description="Low complexity" evidence="1">
    <location>
        <begin position="410"/>
        <end position="421"/>
    </location>
</feature>
<feature type="compositionally biased region" description="Polar residues" evidence="1">
    <location>
        <begin position="375"/>
        <end position="392"/>
    </location>
</feature>
<dbReference type="PANTHER" id="PTHR12271:SF40">
    <property type="entry name" value="POLY(A) RNA POLYMERASE GLD2"/>
    <property type="match status" value="1"/>
</dbReference>
<dbReference type="Gene3D" id="1.10.1410.10">
    <property type="match status" value="1"/>
</dbReference>
<reference evidence="3 4" key="1">
    <citation type="submission" date="2024-01" db="EMBL/GenBank/DDBJ databases">
        <title>Comparative genomics of Cryptococcus and Kwoniella reveals pathogenesis evolution and contrasting modes of karyotype evolution via chromosome fusion or intercentromeric recombination.</title>
        <authorList>
            <person name="Coelho M.A."/>
            <person name="David-Palma M."/>
            <person name="Shea T."/>
            <person name="Bowers K."/>
            <person name="McGinley-Smith S."/>
            <person name="Mohammad A.W."/>
            <person name="Gnirke A."/>
            <person name="Yurkov A.M."/>
            <person name="Nowrousian M."/>
            <person name="Sun S."/>
            <person name="Cuomo C.A."/>
            <person name="Heitman J."/>
        </authorList>
    </citation>
    <scope>NUCLEOTIDE SEQUENCE [LARGE SCALE GENOMIC DNA]</scope>
    <source>
        <strain evidence="3 4">PYCC6329</strain>
    </source>
</reference>
<dbReference type="InterPro" id="IPR054708">
    <property type="entry name" value="MTPAP-like_central"/>
</dbReference>
<feature type="region of interest" description="Disordered" evidence="1">
    <location>
        <begin position="110"/>
        <end position="240"/>
    </location>
</feature>
<keyword evidence="4" id="KW-1185">Reference proteome</keyword>
<dbReference type="EMBL" id="CP144089">
    <property type="protein sequence ID" value="WWD04845.1"/>
    <property type="molecule type" value="Genomic_DNA"/>
</dbReference>
<gene>
    <name evidence="3" type="ORF">V865_002916</name>
</gene>
<dbReference type="Proteomes" id="UP001358614">
    <property type="component" value="Chromosome 1"/>
</dbReference>
<dbReference type="PANTHER" id="PTHR12271">
    <property type="entry name" value="POLY A POLYMERASE CID PAP -RELATED"/>
    <property type="match status" value="1"/>
</dbReference>
<dbReference type="AlphaFoldDB" id="A0AAX4KH01"/>
<organism evidence="3 4">
    <name type="scientific">Kwoniella europaea PYCC6329</name>
    <dbReference type="NCBI Taxonomy" id="1423913"/>
    <lineage>
        <taxon>Eukaryota</taxon>
        <taxon>Fungi</taxon>
        <taxon>Dikarya</taxon>
        <taxon>Basidiomycota</taxon>
        <taxon>Agaricomycotina</taxon>
        <taxon>Tremellomycetes</taxon>
        <taxon>Tremellales</taxon>
        <taxon>Cryptococcaceae</taxon>
        <taxon>Kwoniella</taxon>
    </lineage>
</organism>
<feature type="compositionally biased region" description="Basic residues" evidence="1">
    <location>
        <begin position="181"/>
        <end position="190"/>
    </location>
</feature>
<feature type="region of interest" description="Disordered" evidence="1">
    <location>
        <begin position="375"/>
        <end position="425"/>
    </location>
</feature>
<dbReference type="KEGG" id="ker:91101720"/>
<evidence type="ECO:0000313" key="3">
    <source>
        <dbReference type="EMBL" id="WWD04845.1"/>
    </source>
</evidence>
<sequence length="934" mass="102574">MPPSLFIHPTLSPSLIPSPQLITFDEYNHQPSLLDLDVYDPPPPPSVNIPSSPTITITPTETLYVGGGNPKDTNLESLNPEARTFYPSTPQSILLSSQGKQEELDRLFSLYTNSPSPSSSPPSSPSPSPAPTPTATATKAKQRRYSSSSTPLPRDRTDRRRRIQRSSVVSSVKSISPTVSPRRKGTKRAQKGQPLVELDHPDSYPPSPILGTPDLTSGSTASSFHLPNRPTSASSTSDQPILFSDPSELVGLFAYSGTAYPFPQEVLAPVEPGEGGLKSSAAAKVQEELIQLEDRQDSSNPLHKFTEEQEDCALIDLLGLSPSAPETNLLEEVEFENSEYEQEEETYTPYSTIDYKFGLDTDELIDIDELIEGSMNHNSQYGGPNGSSTYQVPNGDITTLDALSPNFTPSSTLDASSSSSSNPRVHNVSPYNLLLSEASPRHTVPSHLIHPKQLDVFQTEIMQAWISTEPTQESKVFVKNLLSTLTSTINMRFGTKDNQRFLVDVFGSVSWGGETGKSGDLDLVILDRAQLRGYEPSLWRQSSDDISSNRAASSGRRSVPPAIRELPRCYYTYDLANCLRDAGMREVQPIPGASTPIVKFKDPTGKMECDINVNDLGGWYNSSLILHYCLISPYLLRPMIYILKRWLSAQDLNDASGAKGPATMSSYCLTLMIIAYLQNRGCLPNLQRDINVPPVTSASDTSDPDVIWVSWSKQQGVPAHVAFALTPPEDWKSAEPDLTVSDAVRGFFTYFSHTSPLFSASAQDKARFDHTKEIISILQGGVASRVTSVGGGRVEDQLQRNQLAQQGFTPGQIDSVMEMMRESRIKGEEKMGKGDRGIQPRNWSERRLVVQDPFLWQKNCAGMMSKAGLDRFFTCVDRAHDMLQAKGKSATIEDLLFNPSPMIYKTPTSGRGRGFRGSPVLMRGRPGGRGLWGP</sequence>
<feature type="region of interest" description="Disordered" evidence="1">
    <location>
        <begin position="907"/>
        <end position="934"/>
    </location>
</feature>
<feature type="compositionally biased region" description="Gly residues" evidence="1">
    <location>
        <begin position="925"/>
        <end position="934"/>
    </location>
</feature>
<dbReference type="Gene3D" id="3.30.460.10">
    <property type="entry name" value="Beta Polymerase, domain 2"/>
    <property type="match status" value="1"/>
</dbReference>
<evidence type="ECO:0000256" key="1">
    <source>
        <dbReference type="SAM" id="MobiDB-lite"/>
    </source>
</evidence>